<accession>A0A4C1ZIX3</accession>
<proteinExistence type="predicted"/>
<dbReference type="Proteomes" id="UP000299102">
    <property type="component" value="Unassembled WGS sequence"/>
</dbReference>
<comment type="caution">
    <text evidence="2">The sequence shown here is derived from an EMBL/GenBank/DDBJ whole genome shotgun (WGS) entry which is preliminary data.</text>
</comment>
<feature type="region of interest" description="Disordered" evidence="1">
    <location>
        <begin position="1"/>
        <end position="28"/>
    </location>
</feature>
<protein>
    <submittedName>
        <fullName evidence="2">Uncharacterized protein</fullName>
    </submittedName>
</protein>
<gene>
    <name evidence="2" type="ORF">EVAR_60498_1</name>
</gene>
<evidence type="ECO:0000313" key="3">
    <source>
        <dbReference type="Proteomes" id="UP000299102"/>
    </source>
</evidence>
<keyword evidence="3" id="KW-1185">Reference proteome</keyword>
<organism evidence="2 3">
    <name type="scientific">Eumeta variegata</name>
    <name type="common">Bagworm moth</name>
    <name type="synonym">Eumeta japonica</name>
    <dbReference type="NCBI Taxonomy" id="151549"/>
    <lineage>
        <taxon>Eukaryota</taxon>
        <taxon>Metazoa</taxon>
        <taxon>Ecdysozoa</taxon>
        <taxon>Arthropoda</taxon>
        <taxon>Hexapoda</taxon>
        <taxon>Insecta</taxon>
        <taxon>Pterygota</taxon>
        <taxon>Neoptera</taxon>
        <taxon>Endopterygota</taxon>
        <taxon>Lepidoptera</taxon>
        <taxon>Glossata</taxon>
        <taxon>Ditrysia</taxon>
        <taxon>Tineoidea</taxon>
        <taxon>Psychidae</taxon>
        <taxon>Oiketicinae</taxon>
        <taxon>Eumeta</taxon>
    </lineage>
</organism>
<reference evidence="2 3" key="1">
    <citation type="journal article" date="2019" name="Commun. Biol.">
        <title>The bagworm genome reveals a unique fibroin gene that provides high tensile strength.</title>
        <authorList>
            <person name="Kono N."/>
            <person name="Nakamura H."/>
            <person name="Ohtoshi R."/>
            <person name="Tomita M."/>
            <person name="Numata K."/>
            <person name="Arakawa K."/>
        </authorList>
    </citation>
    <scope>NUCLEOTIDE SEQUENCE [LARGE SCALE GENOMIC DNA]</scope>
</reference>
<evidence type="ECO:0000313" key="2">
    <source>
        <dbReference type="EMBL" id="GBP87790.1"/>
    </source>
</evidence>
<name>A0A4C1ZIX3_EUMVA</name>
<sequence>MRGARPRRPPPPPPRPATNGGRRPRPRAARSALVIVTREFAAVTTLEGVAARDTVGILLSLHRMYAKITHAISYLERGCAPRLTVGHAFHCLNIFQCSA</sequence>
<dbReference type="EMBL" id="BGZK01001885">
    <property type="protein sequence ID" value="GBP87790.1"/>
    <property type="molecule type" value="Genomic_DNA"/>
</dbReference>
<dbReference type="AlphaFoldDB" id="A0A4C1ZIX3"/>
<evidence type="ECO:0000256" key="1">
    <source>
        <dbReference type="SAM" id="MobiDB-lite"/>
    </source>
</evidence>